<organism evidence="10 11">
    <name type="scientific">Polycladospora coralii</name>
    <dbReference type="NCBI Taxonomy" id="2771432"/>
    <lineage>
        <taxon>Bacteria</taxon>
        <taxon>Bacillati</taxon>
        <taxon>Bacillota</taxon>
        <taxon>Bacilli</taxon>
        <taxon>Bacillales</taxon>
        <taxon>Thermoactinomycetaceae</taxon>
        <taxon>Polycladospora</taxon>
    </lineage>
</organism>
<dbReference type="AlphaFoldDB" id="A0A926N8V7"/>
<dbReference type="InterPro" id="IPR058533">
    <property type="entry name" value="Cation_efflux_TM"/>
</dbReference>
<evidence type="ECO:0000256" key="7">
    <source>
        <dbReference type="SAM" id="Phobius"/>
    </source>
</evidence>
<comment type="caution">
    <text evidence="10">The sequence shown here is derived from an EMBL/GenBank/DDBJ whole genome shotgun (WGS) entry which is preliminary data.</text>
</comment>
<feature type="transmembrane region" description="Helical" evidence="7">
    <location>
        <begin position="154"/>
        <end position="173"/>
    </location>
</feature>
<protein>
    <submittedName>
        <fullName evidence="10">Cation transporter</fullName>
    </submittedName>
</protein>
<feature type="transmembrane region" description="Helical" evidence="7">
    <location>
        <begin position="78"/>
        <end position="104"/>
    </location>
</feature>
<keyword evidence="3" id="KW-0813">Transport</keyword>
<feature type="transmembrane region" description="Helical" evidence="7">
    <location>
        <begin position="12"/>
        <end position="36"/>
    </location>
</feature>
<evidence type="ECO:0000256" key="2">
    <source>
        <dbReference type="ARBA" id="ARBA00008114"/>
    </source>
</evidence>
<name>A0A926N8V7_9BACL</name>
<dbReference type="EMBL" id="JACXAH010000009">
    <property type="protein sequence ID" value="MBD1372276.1"/>
    <property type="molecule type" value="Genomic_DNA"/>
</dbReference>
<sequence>MMQSRKAQNAVKLNIVIYIMLALSKCIAGFMTASQIITADGLNNVTDVFLSCAILVGIRVATQPADHNHAFGHKKAEAIAVLVAASFMGLMAIEIWIGAIVSLLQPSPVFIQPSVILLSLVSAVVMGLLSAYNQRLSRKIDNHALYAAAQDNRSDAYVSLGAALGVVGVVWGLPWLDGVIAVVIGGLILKTSWEVGYPAIHILMDGFEKEKLDQIKDRIKTIAGIEQVMELRARCHGKHTFLEVTISVNAELSVHESHILTEKIEKDLIGYENIAHIHIHVEPHYTLKNFQSVHHSL</sequence>
<evidence type="ECO:0000256" key="1">
    <source>
        <dbReference type="ARBA" id="ARBA00004141"/>
    </source>
</evidence>
<dbReference type="InterPro" id="IPR036837">
    <property type="entry name" value="Cation_efflux_CTD_sf"/>
</dbReference>
<evidence type="ECO:0000259" key="9">
    <source>
        <dbReference type="Pfam" id="PF16916"/>
    </source>
</evidence>
<dbReference type="NCBIfam" id="TIGR01297">
    <property type="entry name" value="CDF"/>
    <property type="match status" value="1"/>
</dbReference>
<comment type="subcellular location">
    <subcellularLocation>
        <location evidence="1">Membrane</location>
        <topology evidence="1">Multi-pass membrane protein</topology>
    </subcellularLocation>
</comment>
<evidence type="ECO:0000259" key="8">
    <source>
        <dbReference type="Pfam" id="PF01545"/>
    </source>
</evidence>
<evidence type="ECO:0000313" key="10">
    <source>
        <dbReference type="EMBL" id="MBD1372276.1"/>
    </source>
</evidence>
<dbReference type="Pfam" id="PF16916">
    <property type="entry name" value="ZT_dimer"/>
    <property type="match status" value="1"/>
</dbReference>
<keyword evidence="5 7" id="KW-1133">Transmembrane helix</keyword>
<keyword evidence="11" id="KW-1185">Reference proteome</keyword>
<dbReference type="InterPro" id="IPR002524">
    <property type="entry name" value="Cation_efflux"/>
</dbReference>
<dbReference type="InterPro" id="IPR027470">
    <property type="entry name" value="Cation_efflux_CTD"/>
</dbReference>
<accession>A0A926N8V7</accession>
<dbReference type="Gene3D" id="1.20.1510.10">
    <property type="entry name" value="Cation efflux protein transmembrane domain"/>
    <property type="match status" value="1"/>
</dbReference>
<proteinExistence type="inferred from homology"/>
<dbReference type="GO" id="GO:0008324">
    <property type="term" value="F:monoatomic cation transmembrane transporter activity"/>
    <property type="evidence" value="ECO:0007669"/>
    <property type="project" value="InterPro"/>
</dbReference>
<evidence type="ECO:0000256" key="3">
    <source>
        <dbReference type="ARBA" id="ARBA00022448"/>
    </source>
</evidence>
<dbReference type="InterPro" id="IPR027469">
    <property type="entry name" value="Cation_efflux_TMD_sf"/>
</dbReference>
<dbReference type="SUPFAM" id="SSF160240">
    <property type="entry name" value="Cation efflux protein cytoplasmic domain-like"/>
    <property type="match status" value="1"/>
</dbReference>
<evidence type="ECO:0000313" key="11">
    <source>
        <dbReference type="Proteomes" id="UP000661691"/>
    </source>
</evidence>
<dbReference type="SUPFAM" id="SSF161111">
    <property type="entry name" value="Cation efflux protein transmembrane domain-like"/>
    <property type="match status" value="1"/>
</dbReference>
<comment type="similarity">
    <text evidence="2">Belongs to the cation diffusion facilitator (CDF) transporter (TC 2.A.4) family.</text>
</comment>
<dbReference type="Proteomes" id="UP000661691">
    <property type="component" value="Unassembled WGS sequence"/>
</dbReference>
<dbReference type="InterPro" id="IPR050291">
    <property type="entry name" value="CDF_Transporter"/>
</dbReference>
<evidence type="ECO:0000256" key="6">
    <source>
        <dbReference type="ARBA" id="ARBA00023136"/>
    </source>
</evidence>
<dbReference type="PANTHER" id="PTHR43840">
    <property type="entry name" value="MITOCHONDRIAL METAL TRANSPORTER 1-RELATED"/>
    <property type="match status" value="1"/>
</dbReference>
<dbReference type="FunFam" id="1.20.1510.10:FF:000006">
    <property type="entry name" value="Divalent cation efflux transporter"/>
    <property type="match status" value="1"/>
</dbReference>
<dbReference type="PANTHER" id="PTHR43840:SF50">
    <property type="entry name" value="MANGANESE EFFLUX SYSTEM PROTEIN MNES"/>
    <property type="match status" value="1"/>
</dbReference>
<keyword evidence="6 7" id="KW-0472">Membrane</keyword>
<dbReference type="GO" id="GO:0016020">
    <property type="term" value="C:membrane"/>
    <property type="evidence" value="ECO:0007669"/>
    <property type="project" value="UniProtKB-SubCell"/>
</dbReference>
<gene>
    <name evidence="10" type="ORF">IC620_07865</name>
</gene>
<evidence type="ECO:0000256" key="5">
    <source>
        <dbReference type="ARBA" id="ARBA00022989"/>
    </source>
</evidence>
<keyword evidence="4 7" id="KW-0812">Transmembrane</keyword>
<feature type="domain" description="Cation efflux protein cytoplasmic" evidence="9">
    <location>
        <begin position="209"/>
        <end position="284"/>
    </location>
</feature>
<dbReference type="Gene3D" id="3.30.70.1350">
    <property type="entry name" value="Cation efflux protein, cytoplasmic domain"/>
    <property type="match status" value="1"/>
</dbReference>
<feature type="domain" description="Cation efflux protein transmembrane" evidence="8">
    <location>
        <begin position="12"/>
        <end position="204"/>
    </location>
</feature>
<reference evidence="11" key="1">
    <citation type="submission" date="2022-10" db="EMBL/GenBank/DDBJ databases">
        <title>A novel bacterium of genus Hazenella, isolated from South China Sea.</title>
        <authorList>
            <person name="Huang H."/>
            <person name="Mo K."/>
            <person name="Hu Y."/>
        </authorList>
    </citation>
    <scope>NUCLEOTIDE SEQUENCE [LARGE SCALE GENOMIC DNA]</scope>
    <source>
        <strain evidence="11">IB182357</strain>
    </source>
</reference>
<evidence type="ECO:0000256" key="4">
    <source>
        <dbReference type="ARBA" id="ARBA00022692"/>
    </source>
</evidence>
<feature type="transmembrane region" description="Helical" evidence="7">
    <location>
        <begin position="110"/>
        <end position="133"/>
    </location>
</feature>
<dbReference type="Pfam" id="PF01545">
    <property type="entry name" value="Cation_efflux"/>
    <property type="match status" value="1"/>
</dbReference>